<evidence type="ECO:0000313" key="2">
    <source>
        <dbReference type="EMBL" id="CAG8532389.1"/>
    </source>
</evidence>
<dbReference type="Proteomes" id="UP000789572">
    <property type="component" value="Unassembled WGS sequence"/>
</dbReference>
<reference evidence="2" key="1">
    <citation type="submission" date="2021-06" db="EMBL/GenBank/DDBJ databases">
        <authorList>
            <person name="Kallberg Y."/>
            <person name="Tangrot J."/>
            <person name="Rosling A."/>
        </authorList>
    </citation>
    <scope>NUCLEOTIDE SEQUENCE</scope>
    <source>
        <strain evidence="2">IA702</strain>
    </source>
</reference>
<dbReference type="PANTHER" id="PTHR22767">
    <property type="entry name" value="N-TERMINAL ACETYLTRANSFERASE-RELATED"/>
    <property type="match status" value="1"/>
</dbReference>
<accession>A0A9N9AJ54</accession>
<keyword evidence="3" id="KW-1185">Reference proteome</keyword>
<dbReference type="PANTHER" id="PTHR22767:SF3">
    <property type="entry name" value="N-ALPHA-ACETYLTRANSFERASE 25, NATB AUXILIARY SUBUNIT"/>
    <property type="match status" value="1"/>
</dbReference>
<dbReference type="InterPro" id="IPR011990">
    <property type="entry name" value="TPR-like_helical_dom_sf"/>
</dbReference>
<dbReference type="Pfam" id="PF09797">
    <property type="entry name" value="NatB_MDM20"/>
    <property type="match status" value="1"/>
</dbReference>
<dbReference type="SUPFAM" id="SSF48452">
    <property type="entry name" value="TPR-like"/>
    <property type="match status" value="1"/>
</dbReference>
<dbReference type="OrthoDB" id="1874341at2759"/>
<dbReference type="GO" id="GO:0031416">
    <property type="term" value="C:NatB complex"/>
    <property type="evidence" value="ECO:0007669"/>
    <property type="project" value="TreeGrafter"/>
</dbReference>
<organism evidence="2 3">
    <name type="scientific">Paraglomus occultum</name>
    <dbReference type="NCBI Taxonomy" id="144539"/>
    <lineage>
        <taxon>Eukaryota</taxon>
        <taxon>Fungi</taxon>
        <taxon>Fungi incertae sedis</taxon>
        <taxon>Mucoromycota</taxon>
        <taxon>Glomeromycotina</taxon>
        <taxon>Glomeromycetes</taxon>
        <taxon>Paraglomerales</taxon>
        <taxon>Paraglomeraceae</taxon>
        <taxon>Paraglomus</taxon>
    </lineage>
</organism>
<dbReference type="AlphaFoldDB" id="A0A9N9AJ54"/>
<evidence type="ECO:0000313" key="3">
    <source>
        <dbReference type="Proteomes" id="UP000789572"/>
    </source>
</evidence>
<name>A0A9N9AJ54_9GLOM</name>
<evidence type="ECO:0000256" key="1">
    <source>
        <dbReference type="ARBA" id="ARBA00006298"/>
    </source>
</evidence>
<comment type="similarity">
    <text evidence="1">Belongs to the MDM20/NAA25 family.</text>
</comment>
<gene>
    <name evidence="2" type="ORF">POCULU_LOCUS4124</name>
</gene>
<dbReference type="InterPro" id="IPR019183">
    <property type="entry name" value="NAA25_NatB_aux_su"/>
</dbReference>
<comment type="caution">
    <text evidence="2">The sequence shown here is derived from an EMBL/GenBank/DDBJ whole genome shotgun (WGS) entry which is preliminary data.</text>
</comment>
<dbReference type="EMBL" id="CAJVPJ010000511">
    <property type="protein sequence ID" value="CAG8532389.1"/>
    <property type="molecule type" value="Genomic_DNA"/>
</dbReference>
<protein>
    <submittedName>
        <fullName evidence="2">10869_t:CDS:1</fullName>
    </submittedName>
</protein>
<sequence length="941" mass="108042">MSANTEINERRYRPIYEALDAANYKAALQRCSKLLKKQPDLLVVKALKALALEKTGKTDEAIELCAQIKALKPVDEAVLQALSLVYRSADKQQAVVELYQTALKQKPNSEEFGYHWFIALVRIHDYRGQQQAALKLYKTFKSNRYYFWAVTSILLQADEADAQQKDLLLSLSERMIAKAIEEKRLSTSEEFYLYLVSLIRQNKTKEALEILEGELGQKFQNDIEIKSIKNTVLKKEKAWEKLLLISEEAVSTVNNDDWLSYLTYIEAVLEISSIETDDNATSSRIEKAREFISKIQEKELSRLENEPARKYLHRGPFLAELRLEKQIASIERYNSKDLSPLILKYFSKFSSKACCFEDLQPYLDGLGTEAAEKLVNEFKSCIDESSQETKDKINNVQRWVNIYKLERYLGLLSALDEKQLISYANALWKAYCDSLPLGTNLKETELHYGDDFAVLATHVLLDLHKKSGSNIYLFQAVMILETALENSPSNFQFSLLLTRIYLMLGICFRPIQLFKSLEVKHVQWDTLSHFVLNRATSLGFYDDAQSILCDALHIYQSNTDETPDMIVFAYKNGTYSKVEEFIEFEKRLMKSIQHAIIDRELMRIELFDVSNSIAQVNGYLNEFEDEDNLVPELVDKEPVGEFSESEFLAEYQMLRTILMVRYSIFDTAADDSINDKYDNRDFDVMSNFNPKGTPSVEESTRFAPKLDVTWLRTFEIIPRLLKCICLGASVDKVRRHIEMLVACCKEASLTKEEISIATILAKLGEIYCLLKDEEAGTEDVKKNLNDCISKLIQHLEDAVPTGMLDDAIESLSWRHISQASCFAEVVNYLVITLSSFKALTQSGGKKSKLRQLHPVIQSLIESVKSKFFERQDLFDAFEKRLIPEDMIEKIYPLLLSQDSIEFCRLQSNSEFVKDKLTAVVVSWGVSVLNIKKMIEKTCARF</sequence>
<dbReference type="Gene3D" id="1.25.40.1040">
    <property type="match status" value="1"/>
</dbReference>
<proteinExistence type="inferred from homology"/>